<dbReference type="Proteomes" id="UP000760860">
    <property type="component" value="Unassembled WGS sequence"/>
</dbReference>
<evidence type="ECO:0000313" key="2">
    <source>
        <dbReference type="EMBL" id="KAG2891082.1"/>
    </source>
</evidence>
<dbReference type="Proteomes" id="UP000735874">
    <property type="component" value="Unassembled WGS sequence"/>
</dbReference>
<evidence type="ECO:0000313" key="3">
    <source>
        <dbReference type="EMBL" id="KAG2895648.1"/>
    </source>
</evidence>
<reference evidence="2" key="1">
    <citation type="submission" date="2018-10" db="EMBL/GenBank/DDBJ databases">
        <title>Effector identification in a new, highly contiguous assembly of the strawberry crown rot pathogen Phytophthora cactorum.</title>
        <authorList>
            <person name="Armitage A.D."/>
            <person name="Nellist C.F."/>
            <person name="Bates H."/>
            <person name="Vickerstaff R.J."/>
            <person name="Harrison R.J."/>
        </authorList>
    </citation>
    <scope>NUCLEOTIDE SEQUENCE</scope>
    <source>
        <strain evidence="1">15-7</strain>
        <strain evidence="2">4032</strain>
        <strain evidence="3">4040</strain>
        <strain evidence="4">P415</strain>
        <strain evidence="5">P421</strain>
    </source>
</reference>
<evidence type="ECO:0000313" key="5">
    <source>
        <dbReference type="EMBL" id="KAG3219082.1"/>
    </source>
</evidence>
<evidence type="ECO:0000313" key="4">
    <source>
        <dbReference type="EMBL" id="KAG2978823.1"/>
    </source>
</evidence>
<dbReference type="Proteomes" id="UP000697107">
    <property type="component" value="Unassembled WGS sequence"/>
</dbReference>
<evidence type="ECO:0000313" key="6">
    <source>
        <dbReference type="Proteomes" id="UP000774804"/>
    </source>
</evidence>
<dbReference type="EMBL" id="RCMG01000377">
    <property type="protein sequence ID" value="KAG2855439.1"/>
    <property type="molecule type" value="Genomic_DNA"/>
</dbReference>
<sequence>MGDSFEIGMQSIADGFQAMAAAMAPPAAASSSTTDLSM</sequence>
<dbReference type="EMBL" id="RCMV01000327">
    <property type="protein sequence ID" value="KAG3219082.1"/>
    <property type="molecule type" value="Genomic_DNA"/>
</dbReference>
<dbReference type="Proteomes" id="UP000774804">
    <property type="component" value="Unassembled WGS sequence"/>
</dbReference>
<evidence type="ECO:0000313" key="1">
    <source>
        <dbReference type="EMBL" id="KAG2855439.1"/>
    </source>
</evidence>
<dbReference type="Proteomes" id="UP000736787">
    <property type="component" value="Unassembled WGS sequence"/>
</dbReference>
<accession>A0A8T1B143</accession>
<dbReference type="AlphaFoldDB" id="A0A8T1B143"/>
<name>A0A8T1B143_9STRA</name>
<comment type="caution">
    <text evidence="2">The sequence shown here is derived from an EMBL/GenBank/DDBJ whole genome shotgun (WGS) entry which is preliminary data.</text>
</comment>
<dbReference type="EMBL" id="RCMI01001083">
    <property type="protein sequence ID" value="KAG2891082.1"/>
    <property type="molecule type" value="Genomic_DNA"/>
</dbReference>
<proteinExistence type="predicted"/>
<organism evidence="2 6">
    <name type="scientific">Phytophthora cactorum</name>
    <dbReference type="NCBI Taxonomy" id="29920"/>
    <lineage>
        <taxon>Eukaryota</taxon>
        <taxon>Sar</taxon>
        <taxon>Stramenopiles</taxon>
        <taxon>Oomycota</taxon>
        <taxon>Peronosporomycetes</taxon>
        <taxon>Peronosporales</taxon>
        <taxon>Peronosporaceae</taxon>
        <taxon>Phytophthora</taxon>
    </lineage>
</organism>
<dbReference type="EMBL" id="RCML01000379">
    <property type="protein sequence ID" value="KAG2978823.1"/>
    <property type="molecule type" value="Genomic_DNA"/>
</dbReference>
<protein>
    <submittedName>
        <fullName evidence="2">Uncharacterized protein</fullName>
    </submittedName>
</protein>
<dbReference type="EMBL" id="RCMK01001381">
    <property type="protein sequence ID" value="KAG2895648.1"/>
    <property type="molecule type" value="Genomic_DNA"/>
</dbReference>
<gene>
    <name evidence="1" type="ORF">PC113_g12442</name>
    <name evidence="2" type="ORF">PC115_g19323</name>
    <name evidence="3" type="ORF">PC117_g23225</name>
    <name evidence="4" type="ORF">PC118_g12059</name>
    <name evidence="5" type="ORF">PC129_g10131</name>
</gene>